<protein>
    <submittedName>
        <fullName evidence="3">IS110 family transposase</fullName>
    </submittedName>
</protein>
<evidence type="ECO:0000256" key="1">
    <source>
        <dbReference type="SAM" id="MobiDB-lite"/>
    </source>
</evidence>
<keyword evidence="4" id="KW-1185">Reference proteome</keyword>
<dbReference type="Proteomes" id="UP001241758">
    <property type="component" value="Unassembled WGS sequence"/>
</dbReference>
<feature type="region of interest" description="Disordered" evidence="1">
    <location>
        <begin position="112"/>
        <end position="162"/>
    </location>
</feature>
<proteinExistence type="predicted"/>
<name>A0ABT6WSN9_9ACTN</name>
<evidence type="ECO:0000313" key="4">
    <source>
        <dbReference type="Proteomes" id="UP001241758"/>
    </source>
</evidence>
<feature type="domain" description="Transposase IS116/IS110/IS902 C-terminal" evidence="2">
    <location>
        <begin position="1"/>
        <end position="77"/>
    </location>
</feature>
<evidence type="ECO:0000313" key="3">
    <source>
        <dbReference type="EMBL" id="MDI6102650.1"/>
    </source>
</evidence>
<dbReference type="PANTHER" id="PTHR33055:SF16">
    <property type="entry name" value="TRANSPOSASE FOR INSERTION SEQUENCE ELEMENT IS1547"/>
    <property type="match status" value="1"/>
</dbReference>
<sequence>MPGCAALTAAKIVGETAAIGRFKSAAAYARHNGTAPLPAWSSKRARHRLSRTGNRQLNAALHRIAITQARCHPPAQQLIAHRKAGGDGGMEARRILKRRLSDVIYQALHANTQQQTTAASPTSMVKGEQLQDLPDALGAGPVSVQNPASYSFGQQVPQAEDR</sequence>
<accession>A0ABT6WSN9</accession>
<dbReference type="InterPro" id="IPR047650">
    <property type="entry name" value="Transpos_IS110"/>
</dbReference>
<dbReference type="EMBL" id="JASCTH010000021">
    <property type="protein sequence ID" value="MDI6102650.1"/>
    <property type="molecule type" value="Genomic_DNA"/>
</dbReference>
<gene>
    <name evidence="3" type="ORF">QLQ12_28930</name>
</gene>
<feature type="compositionally biased region" description="Polar residues" evidence="1">
    <location>
        <begin position="143"/>
        <end position="162"/>
    </location>
</feature>
<feature type="compositionally biased region" description="Low complexity" evidence="1">
    <location>
        <begin position="112"/>
        <end position="122"/>
    </location>
</feature>
<comment type="caution">
    <text evidence="3">The sequence shown here is derived from an EMBL/GenBank/DDBJ whole genome shotgun (WGS) entry which is preliminary data.</text>
</comment>
<dbReference type="Pfam" id="PF02371">
    <property type="entry name" value="Transposase_20"/>
    <property type="match status" value="1"/>
</dbReference>
<organism evidence="3 4">
    <name type="scientific">Actinoplanes sandaracinus</name>
    <dbReference type="NCBI Taxonomy" id="3045177"/>
    <lineage>
        <taxon>Bacteria</taxon>
        <taxon>Bacillati</taxon>
        <taxon>Actinomycetota</taxon>
        <taxon>Actinomycetes</taxon>
        <taxon>Micromonosporales</taxon>
        <taxon>Micromonosporaceae</taxon>
        <taxon>Actinoplanes</taxon>
    </lineage>
</organism>
<evidence type="ECO:0000259" key="2">
    <source>
        <dbReference type="Pfam" id="PF02371"/>
    </source>
</evidence>
<dbReference type="InterPro" id="IPR003346">
    <property type="entry name" value="Transposase_20"/>
</dbReference>
<dbReference type="PANTHER" id="PTHR33055">
    <property type="entry name" value="TRANSPOSASE FOR INSERTION SEQUENCE ELEMENT IS1111A"/>
    <property type="match status" value="1"/>
</dbReference>
<reference evidence="3 4" key="1">
    <citation type="submission" date="2023-05" db="EMBL/GenBank/DDBJ databases">
        <title>Actinoplanes sp. NEAU-A12 genome sequencing.</title>
        <authorList>
            <person name="Wang Z.-S."/>
        </authorList>
    </citation>
    <scope>NUCLEOTIDE SEQUENCE [LARGE SCALE GENOMIC DNA]</scope>
    <source>
        <strain evidence="3 4">NEAU-A12</strain>
    </source>
</reference>